<proteinExistence type="predicted"/>
<feature type="signal peptide" evidence="2">
    <location>
        <begin position="1"/>
        <end position="21"/>
    </location>
</feature>
<gene>
    <name evidence="3" type="ORF">CLUMA_CG009134</name>
</gene>
<dbReference type="Proteomes" id="UP000183832">
    <property type="component" value="Unassembled WGS sequence"/>
</dbReference>
<feature type="region of interest" description="Disordered" evidence="1">
    <location>
        <begin position="71"/>
        <end position="99"/>
    </location>
</feature>
<evidence type="ECO:0000313" key="4">
    <source>
        <dbReference type="Proteomes" id="UP000183832"/>
    </source>
</evidence>
<name>A0A1J1I7X1_9DIPT</name>
<keyword evidence="2" id="KW-0732">Signal</keyword>
<evidence type="ECO:0000313" key="3">
    <source>
        <dbReference type="EMBL" id="CRK95676.1"/>
    </source>
</evidence>
<reference evidence="3 4" key="1">
    <citation type="submission" date="2015-04" db="EMBL/GenBank/DDBJ databases">
        <authorList>
            <person name="Syromyatnikov M.Y."/>
            <person name="Popov V.N."/>
        </authorList>
    </citation>
    <scope>NUCLEOTIDE SEQUENCE [LARGE SCALE GENOMIC DNA]</scope>
</reference>
<dbReference type="AlphaFoldDB" id="A0A1J1I7X1"/>
<dbReference type="EMBL" id="CVRI01000042">
    <property type="protein sequence ID" value="CRK95676.1"/>
    <property type="molecule type" value="Genomic_DNA"/>
</dbReference>
<keyword evidence="4" id="KW-1185">Reference proteome</keyword>
<sequence>MKYLHIFVFFIHTILILEINSMPVSLPSGQILYRVSSEYFKQPESHNKESSNSLYNLLTQIHYGGTSQSVTISTSETQNEDISNDNMEVPKGEASTQKSTNEYPKAVDDVTELQQQMDITKINDDNSLQAVIEKVVNEEIKKLSEMKLQTEKTSSVSDEKIPIDTTTEFPSEEESIENGLTTEKSLDDMELSSPTEKPREAENEVEKIETITDENMEIFKTESQTAVDELETTTMIAQDMLQPEEIVNIDNSINESLLNAVGDLLSSILGLESKKTYEVENENVLKDKEADVVSFTASNSDEDVISKEPISQNNSSESLTTNNSLDLETSSEATEIEHNIEEIDKNASLANHADDKRTDIDSNRVVPAGLSPVVSNDFQDKELSEIDLKIENLANAQPFYATENIPEQFIEAVNVENIKTESEPLEASEIDVVSPISFDEKINQVMNLVKSSDGRLSLQSVGNVVDSILIDKHMKDDVNNLDQIVYGTLKNIEENLGLNEDSLTSADSYDPMVHHREDLIKSFETEINESLFNKAELEQENYMPNSAKAAIYFKNHDIDF</sequence>
<feature type="compositionally biased region" description="Low complexity" evidence="1">
    <location>
        <begin position="313"/>
        <end position="324"/>
    </location>
</feature>
<evidence type="ECO:0000256" key="1">
    <source>
        <dbReference type="SAM" id="MobiDB-lite"/>
    </source>
</evidence>
<feature type="region of interest" description="Disordered" evidence="1">
    <location>
        <begin position="302"/>
        <end position="324"/>
    </location>
</feature>
<feature type="region of interest" description="Disordered" evidence="1">
    <location>
        <begin position="165"/>
        <end position="201"/>
    </location>
</feature>
<accession>A0A1J1I7X1</accession>
<evidence type="ECO:0000256" key="2">
    <source>
        <dbReference type="SAM" id="SignalP"/>
    </source>
</evidence>
<protein>
    <submittedName>
        <fullName evidence="3">CLUMA_CG009134, isoform A</fullName>
    </submittedName>
</protein>
<feature type="chain" id="PRO_5012000788" evidence="2">
    <location>
        <begin position="22"/>
        <end position="560"/>
    </location>
</feature>
<organism evidence="3 4">
    <name type="scientific">Clunio marinus</name>
    <dbReference type="NCBI Taxonomy" id="568069"/>
    <lineage>
        <taxon>Eukaryota</taxon>
        <taxon>Metazoa</taxon>
        <taxon>Ecdysozoa</taxon>
        <taxon>Arthropoda</taxon>
        <taxon>Hexapoda</taxon>
        <taxon>Insecta</taxon>
        <taxon>Pterygota</taxon>
        <taxon>Neoptera</taxon>
        <taxon>Endopterygota</taxon>
        <taxon>Diptera</taxon>
        <taxon>Nematocera</taxon>
        <taxon>Chironomoidea</taxon>
        <taxon>Chironomidae</taxon>
        <taxon>Clunio</taxon>
    </lineage>
</organism>
<dbReference type="OrthoDB" id="10667598at2759"/>